<feature type="domain" description="Fibronectin type-III" evidence="3">
    <location>
        <begin position="31"/>
        <end position="138"/>
    </location>
</feature>
<proteinExistence type="predicted"/>
<dbReference type="InterPro" id="IPR036116">
    <property type="entry name" value="FN3_sf"/>
</dbReference>
<evidence type="ECO:0000313" key="5">
    <source>
        <dbReference type="RefSeq" id="XP_022255590.1"/>
    </source>
</evidence>
<name>A0ABM1TI84_LIMPO</name>
<evidence type="ECO:0000259" key="3">
    <source>
        <dbReference type="PROSITE" id="PS50853"/>
    </source>
</evidence>
<feature type="compositionally biased region" description="Polar residues" evidence="1">
    <location>
        <begin position="234"/>
        <end position="246"/>
    </location>
</feature>
<dbReference type="Pfam" id="PF00041">
    <property type="entry name" value="fn3"/>
    <property type="match status" value="1"/>
</dbReference>
<reference evidence="5" key="1">
    <citation type="submission" date="2025-08" db="UniProtKB">
        <authorList>
            <consortium name="RefSeq"/>
        </authorList>
    </citation>
    <scope>IDENTIFICATION</scope>
    <source>
        <tissue evidence="5">Muscle</tissue>
    </source>
</reference>
<organism evidence="4 5">
    <name type="scientific">Limulus polyphemus</name>
    <name type="common">Atlantic horseshoe crab</name>
    <dbReference type="NCBI Taxonomy" id="6850"/>
    <lineage>
        <taxon>Eukaryota</taxon>
        <taxon>Metazoa</taxon>
        <taxon>Ecdysozoa</taxon>
        <taxon>Arthropoda</taxon>
        <taxon>Chelicerata</taxon>
        <taxon>Merostomata</taxon>
        <taxon>Xiphosura</taxon>
        <taxon>Limulidae</taxon>
        <taxon>Limulus</taxon>
    </lineage>
</organism>
<keyword evidence="4" id="KW-1185">Reference proteome</keyword>
<feature type="compositionally biased region" description="Basic and acidic residues" evidence="1">
    <location>
        <begin position="211"/>
        <end position="231"/>
    </location>
</feature>
<dbReference type="SMART" id="SM00060">
    <property type="entry name" value="FN3"/>
    <property type="match status" value="1"/>
</dbReference>
<dbReference type="SUPFAM" id="SSF49265">
    <property type="entry name" value="Fibronectin type III"/>
    <property type="match status" value="1"/>
</dbReference>
<keyword evidence="2" id="KW-0472">Membrane</keyword>
<dbReference type="GeneID" id="106471272"/>
<keyword evidence="2" id="KW-1133">Transmembrane helix</keyword>
<evidence type="ECO:0000256" key="2">
    <source>
        <dbReference type="SAM" id="Phobius"/>
    </source>
</evidence>
<dbReference type="Gene3D" id="2.60.40.10">
    <property type="entry name" value="Immunoglobulins"/>
    <property type="match status" value="1"/>
</dbReference>
<protein>
    <submittedName>
        <fullName evidence="5">Fasciclin-2-like</fullName>
    </submittedName>
</protein>
<dbReference type="RefSeq" id="XP_022255590.1">
    <property type="nucleotide sequence ID" value="XM_022399882.1"/>
</dbReference>
<dbReference type="CDD" id="cd00063">
    <property type="entry name" value="FN3"/>
    <property type="match status" value="1"/>
</dbReference>
<gene>
    <name evidence="5" type="primary">LOC106471272</name>
</gene>
<dbReference type="Proteomes" id="UP000694941">
    <property type="component" value="Unplaced"/>
</dbReference>
<feature type="region of interest" description="Disordered" evidence="1">
    <location>
        <begin position="211"/>
        <end position="272"/>
    </location>
</feature>
<dbReference type="InterPro" id="IPR003961">
    <property type="entry name" value="FN3_dom"/>
</dbReference>
<feature type="transmembrane region" description="Helical" evidence="2">
    <location>
        <begin position="155"/>
        <end position="175"/>
    </location>
</feature>
<feature type="compositionally biased region" description="Polar residues" evidence="1">
    <location>
        <begin position="262"/>
        <end position="272"/>
    </location>
</feature>
<keyword evidence="2" id="KW-0812">Transmembrane</keyword>
<dbReference type="PROSITE" id="PS50853">
    <property type="entry name" value="FN3"/>
    <property type="match status" value="1"/>
</dbReference>
<accession>A0ABM1TI84</accession>
<evidence type="ECO:0000313" key="4">
    <source>
        <dbReference type="Proteomes" id="UP000694941"/>
    </source>
</evidence>
<dbReference type="InterPro" id="IPR013783">
    <property type="entry name" value="Ig-like_fold"/>
</dbReference>
<evidence type="ECO:0000256" key="1">
    <source>
        <dbReference type="SAM" id="MobiDB-lite"/>
    </source>
</evidence>
<sequence>MIRFAVKNAVGLGMWTEENLWKMPAESAPAPPTIISPPENLSTYPDKIEIHWKINEDNGRPIELFQLRYFKVDKTVDEENQWKQLGSDKVINIEKDWQNGHYTITGLEPNSNYKVELRAKNEIGFSKHEMMIFQTAQAIGKDSDQEESMTQDGKVPTAVIIAIVVVLILLILIITDVTCYKCYHCGVFYFLRNNTCGRSSKDKETINVEKDSKNDLVQKTKENPENPKDVEVANENTLMIDPSSNKDATREENDKNKALKGFNTNLSKNSEV</sequence>
<feature type="compositionally biased region" description="Basic and acidic residues" evidence="1">
    <location>
        <begin position="247"/>
        <end position="257"/>
    </location>
</feature>